<sequence>MSSAPLSPRTPQTHSCNGTTPQPKPDRTPRVDGGARAPSTPRGSREHARLPGRRCAPLDGKLGVRGRGPATFLDFQVHTQHFQTDLTRGLSARGAFMSHLGAGKGEEDAGAPLKIRVLLLIWEDGAEMKGDTSRD</sequence>
<organism evidence="2 3">
    <name type="scientific">Oryzias melastigma</name>
    <name type="common">Marine medaka</name>
    <dbReference type="NCBI Taxonomy" id="30732"/>
    <lineage>
        <taxon>Eukaryota</taxon>
        <taxon>Metazoa</taxon>
        <taxon>Chordata</taxon>
        <taxon>Craniata</taxon>
        <taxon>Vertebrata</taxon>
        <taxon>Euteleostomi</taxon>
        <taxon>Actinopterygii</taxon>
        <taxon>Neopterygii</taxon>
        <taxon>Teleostei</taxon>
        <taxon>Neoteleostei</taxon>
        <taxon>Acanthomorphata</taxon>
        <taxon>Ovalentaria</taxon>
        <taxon>Atherinomorphae</taxon>
        <taxon>Beloniformes</taxon>
        <taxon>Adrianichthyidae</taxon>
        <taxon>Oryziinae</taxon>
        <taxon>Oryzias</taxon>
    </lineage>
</organism>
<dbReference type="Proteomes" id="UP000646548">
    <property type="component" value="Unassembled WGS sequence"/>
</dbReference>
<dbReference type="EMBL" id="WKFB01000150">
    <property type="protein sequence ID" value="KAF6733830.1"/>
    <property type="molecule type" value="Genomic_DNA"/>
</dbReference>
<comment type="caution">
    <text evidence="2">The sequence shown here is derived from an EMBL/GenBank/DDBJ whole genome shotgun (WGS) entry which is preliminary data.</text>
</comment>
<gene>
    <name evidence="2" type="ORF">FQA47_013697</name>
</gene>
<proteinExistence type="predicted"/>
<feature type="compositionally biased region" description="Polar residues" evidence="1">
    <location>
        <begin position="1"/>
        <end position="21"/>
    </location>
</feature>
<evidence type="ECO:0000313" key="3">
    <source>
        <dbReference type="Proteomes" id="UP000646548"/>
    </source>
</evidence>
<protein>
    <submittedName>
        <fullName evidence="2">Uncharacterized protein</fullName>
    </submittedName>
</protein>
<name>A0A834FGS0_ORYME</name>
<accession>A0A834FGS0</accession>
<reference evidence="2" key="1">
    <citation type="journal article" name="BMC Genomics">
        <title>Long-read sequencing and de novo genome assembly of marine medaka (Oryzias melastigma).</title>
        <authorList>
            <person name="Liang P."/>
            <person name="Saqib H.S.A."/>
            <person name="Ni X."/>
            <person name="Shen Y."/>
        </authorList>
    </citation>
    <scope>NUCLEOTIDE SEQUENCE</scope>
    <source>
        <strain evidence="2">Bigg-433</strain>
    </source>
</reference>
<evidence type="ECO:0000313" key="2">
    <source>
        <dbReference type="EMBL" id="KAF6733830.1"/>
    </source>
</evidence>
<dbReference type="AlphaFoldDB" id="A0A834FGS0"/>
<evidence type="ECO:0000256" key="1">
    <source>
        <dbReference type="SAM" id="MobiDB-lite"/>
    </source>
</evidence>
<feature type="region of interest" description="Disordered" evidence="1">
    <location>
        <begin position="1"/>
        <end position="62"/>
    </location>
</feature>